<evidence type="ECO:0000313" key="2">
    <source>
        <dbReference type="Proteomes" id="UP001314263"/>
    </source>
</evidence>
<keyword evidence="2" id="KW-1185">Reference proteome</keyword>
<sequence length="112" mass="12525">MISPVYVAEQLWPLLHGQTRMIGVDRKQAWALIFPALHEIASECLWSIIPSALLPILRSLRTKPHIPLQCAETVDCELLDSAAEQDHVFMPSQPVCRRLPPFAADLDKGGDE</sequence>
<gene>
    <name evidence="1" type="ORF">CVIRNUC_000304</name>
</gene>
<protein>
    <submittedName>
        <fullName evidence="1">Uncharacterized protein</fullName>
    </submittedName>
</protein>
<organism evidence="1 2">
    <name type="scientific">Coccomyxa viridis</name>
    <dbReference type="NCBI Taxonomy" id="1274662"/>
    <lineage>
        <taxon>Eukaryota</taxon>
        <taxon>Viridiplantae</taxon>
        <taxon>Chlorophyta</taxon>
        <taxon>core chlorophytes</taxon>
        <taxon>Trebouxiophyceae</taxon>
        <taxon>Trebouxiophyceae incertae sedis</taxon>
        <taxon>Coccomyxaceae</taxon>
        <taxon>Coccomyxa</taxon>
    </lineage>
</organism>
<dbReference type="AlphaFoldDB" id="A0AAV1HTD9"/>
<accession>A0AAV1HTD9</accession>
<dbReference type="Proteomes" id="UP001314263">
    <property type="component" value="Unassembled WGS sequence"/>
</dbReference>
<dbReference type="EMBL" id="CAUYUE010000001">
    <property type="protein sequence ID" value="CAK0733615.1"/>
    <property type="molecule type" value="Genomic_DNA"/>
</dbReference>
<reference evidence="1 2" key="1">
    <citation type="submission" date="2023-10" db="EMBL/GenBank/DDBJ databases">
        <authorList>
            <person name="Maclean D."/>
            <person name="Macfadyen A."/>
        </authorList>
    </citation>
    <scope>NUCLEOTIDE SEQUENCE [LARGE SCALE GENOMIC DNA]</scope>
</reference>
<name>A0AAV1HTD9_9CHLO</name>
<comment type="caution">
    <text evidence="1">The sequence shown here is derived from an EMBL/GenBank/DDBJ whole genome shotgun (WGS) entry which is preliminary data.</text>
</comment>
<proteinExistence type="predicted"/>
<evidence type="ECO:0000313" key="1">
    <source>
        <dbReference type="EMBL" id="CAK0733615.1"/>
    </source>
</evidence>